<dbReference type="EMBL" id="OE003742">
    <property type="protein sequence ID" value="CAD7460495.1"/>
    <property type="molecule type" value="Genomic_DNA"/>
</dbReference>
<dbReference type="PRINTS" id="PR00740">
    <property type="entry name" value="GLHYDRLASE27"/>
</dbReference>
<evidence type="ECO:0000256" key="2">
    <source>
        <dbReference type="ARBA" id="ARBA00022801"/>
    </source>
</evidence>
<comment type="similarity">
    <text evidence="1 4">Belongs to the glycosyl hydrolase 27 family.</text>
</comment>
<dbReference type="InterPro" id="IPR013785">
    <property type="entry name" value="Aldolase_TIM"/>
</dbReference>
<dbReference type="EC" id="3.2.1.-" evidence="4"/>
<proteinExistence type="inferred from homology"/>
<gene>
    <name evidence="5" type="ORF">TTEB3V08_LOCUS8425</name>
</gene>
<dbReference type="AlphaFoldDB" id="A0A7R9ILP7"/>
<dbReference type="InterPro" id="IPR017853">
    <property type="entry name" value="GH"/>
</dbReference>
<dbReference type="Pfam" id="PF16499">
    <property type="entry name" value="Melibiase_2"/>
    <property type="match status" value="1"/>
</dbReference>
<dbReference type="GO" id="GO:0004557">
    <property type="term" value="F:alpha-galactosidase activity"/>
    <property type="evidence" value="ECO:0007669"/>
    <property type="project" value="TreeGrafter"/>
</dbReference>
<evidence type="ECO:0000256" key="1">
    <source>
        <dbReference type="ARBA" id="ARBA00009743"/>
    </source>
</evidence>
<dbReference type="GO" id="GO:0016139">
    <property type="term" value="P:glycoside catabolic process"/>
    <property type="evidence" value="ECO:0007669"/>
    <property type="project" value="TreeGrafter"/>
</dbReference>
<reference evidence="5" key="1">
    <citation type="submission" date="2020-11" db="EMBL/GenBank/DDBJ databases">
        <authorList>
            <person name="Tran Van P."/>
        </authorList>
    </citation>
    <scope>NUCLEOTIDE SEQUENCE</scope>
</reference>
<dbReference type="InterPro" id="IPR002241">
    <property type="entry name" value="Glyco_hydro_27"/>
</dbReference>
<keyword evidence="2 4" id="KW-0378">Hydrolase</keyword>
<evidence type="ECO:0000313" key="5">
    <source>
        <dbReference type="EMBL" id="CAD7460495.1"/>
    </source>
</evidence>
<accession>A0A7R9ILP7</accession>
<evidence type="ECO:0000256" key="4">
    <source>
        <dbReference type="RuleBase" id="RU361168"/>
    </source>
</evidence>
<keyword evidence="4" id="KW-1015">Disulfide bond</keyword>
<dbReference type="PANTHER" id="PTHR11452">
    <property type="entry name" value="ALPHA-GALACTOSIDASE/ALPHA-N-ACETYLGALACTOSAMINIDASE"/>
    <property type="match status" value="1"/>
</dbReference>
<dbReference type="InterPro" id="IPR013780">
    <property type="entry name" value="Glyco_hydro_b"/>
</dbReference>
<dbReference type="GO" id="GO:0009311">
    <property type="term" value="P:oligosaccharide metabolic process"/>
    <property type="evidence" value="ECO:0007669"/>
    <property type="project" value="TreeGrafter"/>
</dbReference>
<dbReference type="GO" id="GO:0005737">
    <property type="term" value="C:cytoplasm"/>
    <property type="evidence" value="ECO:0007669"/>
    <property type="project" value="TreeGrafter"/>
</dbReference>
<dbReference type="PANTHER" id="PTHR11452:SF66">
    <property type="entry name" value="ALPHA-GALACTOSIDASE"/>
    <property type="match status" value="1"/>
</dbReference>
<dbReference type="Gene3D" id="3.20.20.70">
    <property type="entry name" value="Aldolase class I"/>
    <property type="match status" value="1"/>
</dbReference>
<comment type="subunit">
    <text evidence="4">Homodimer.</text>
</comment>
<sequence>MFYNNEVLYSITYDDIGKPSVTYRQILVKSLVTWPVVTVKPVVACLKEKEEVDYEAISKTCNLWRNYGDIQDSWSSVANIMDWFALNQDRIAPYAGPGHWNDPDMLIIGDYGLSYEQSKTQMAVWAILAAPLLLSTDIAAVKKPYKEILQNTDILAVNQDPLGIQGKRVYMSRTRPMESSRGLGNHGYGKLPAMRLLAVSVAVFDWQLMTATQHNSMDQNYLSQTGWPILLSKCYSYCSQDDSNTTQVWTRAISPKQGDQFSYAVALVSRRTDGIPHPFSVSLEEIGLNNTAGYHFKRCCRGKYLLQLSSFYDVKRNESVVVLDKSYNIPVRLNDSWASRDGLRVSWTVDFFEREWMTWEKNHQVEVLQLPPLKALDELVELTLFLEKMSCYLPTHLTLAEPEDHFH</sequence>
<dbReference type="Gene3D" id="2.60.40.1180">
    <property type="entry name" value="Golgi alpha-mannosidase II"/>
    <property type="match status" value="1"/>
</dbReference>
<dbReference type="SUPFAM" id="SSF51445">
    <property type="entry name" value="(Trans)glycosidases"/>
    <property type="match status" value="1"/>
</dbReference>
<protein>
    <recommendedName>
        <fullName evidence="4">Alpha-galactosidase</fullName>
        <ecNumber evidence="4">3.2.1.-</ecNumber>
    </recommendedName>
</protein>
<evidence type="ECO:0000256" key="3">
    <source>
        <dbReference type="ARBA" id="ARBA00023295"/>
    </source>
</evidence>
<organism evidence="5">
    <name type="scientific">Timema tahoe</name>
    <dbReference type="NCBI Taxonomy" id="61484"/>
    <lineage>
        <taxon>Eukaryota</taxon>
        <taxon>Metazoa</taxon>
        <taxon>Ecdysozoa</taxon>
        <taxon>Arthropoda</taxon>
        <taxon>Hexapoda</taxon>
        <taxon>Insecta</taxon>
        <taxon>Pterygota</taxon>
        <taxon>Neoptera</taxon>
        <taxon>Polyneoptera</taxon>
        <taxon>Phasmatodea</taxon>
        <taxon>Timematodea</taxon>
        <taxon>Timematoidea</taxon>
        <taxon>Timematidae</taxon>
        <taxon>Timema</taxon>
    </lineage>
</organism>
<name>A0A7R9ILP7_9NEOP</name>
<keyword evidence="3 4" id="KW-0326">Glycosidase</keyword>